<reference evidence="6 7" key="1">
    <citation type="submission" date="2018-06" db="EMBL/GenBank/DDBJ databases">
        <title>Comparative genomics of Brasilonema spp. strains.</title>
        <authorList>
            <person name="Alvarenga D.O."/>
            <person name="Fiore M.F."/>
            <person name="Varani A.M."/>
        </authorList>
    </citation>
    <scope>NUCLEOTIDE SEQUENCE [LARGE SCALE GENOMIC DNA]</scope>
    <source>
        <strain evidence="6 7">CENA114</strain>
    </source>
</reference>
<feature type="transmembrane region" description="Helical" evidence="5">
    <location>
        <begin position="50"/>
        <end position="83"/>
    </location>
</feature>
<organism evidence="6 7">
    <name type="scientific">Brasilonema sennae CENA114</name>
    <dbReference type="NCBI Taxonomy" id="415709"/>
    <lineage>
        <taxon>Bacteria</taxon>
        <taxon>Bacillati</taxon>
        <taxon>Cyanobacteriota</taxon>
        <taxon>Cyanophyceae</taxon>
        <taxon>Nostocales</taxon>
        <taxon>Scytonemataceae</taxon>
        <taxon>Brasilonema</taxon>
        <taxon>Bromeliae group (in: Brasilonema)</taxon>
    </lineage>
</organism>
<dbReference type="InterPro" id="IPR053153">
    <property type="entry name" value="APC_K+_Transporter"/>
</dbReference>
<feature type="transmembrane region" description="Helical" evidence="5">
    <location>
        <begin position="403"/>
        <end position="425"/>
    </location>
</feature>
<protein>
    <submittedName>
        <fullName evidence="6">Amino acid permease</fullName>
    </submittedName>
</protein>
<feature type="transmembrane region" description="Helical" evidence="5">
    <location>
        <begin position="138"/>
        <end position="159"/>
    </location>
</feature>
<dbReference type="Gene3D" id="1.20.1740.10">
    <property type="entry name" value="Amino acid/polyamine transporter I"/>
    <property type="match status" value="1"/>
</dbReference>
<evidence type="ECO:0000256" key="3">
    <source>
        <dbReference type="ARBA" id="ARBA00022989"/>
    </source>
</evidence>
<dbReference type="PANTHER" id="PTHR47704:SF1">
    <property type="entry name" value="POTASSIUM TRANSPORTER KIMA"/>
    <property type="match status" value="1"/>
</dbReference>
<dbReference type="AlphaFoldDB" id="A0A856MFI9"/>
<dbReference type="GO" id="GO:0016020">
    <property type="term" value="C:membrane"/>
    <property type="evidence" value="ECO:0007669"/>
    <property type="project" value="UniProtKB-SubCell"/>
</dbReference>
<feature type="transmembrane region" description="Helical" evidence="5">
    <location>
        <begin position="104"/>
        <end position="126"/>
    </location>
</feature>
<dbReference type="RefSeq" id="WP_169268316.1">
    <property type="nucleotide sequence ID" value="NZ_CAWOXK010000001.1"/>
</dbReference>
<dbReference type="GO" id="GO:0022857">
    <property type="term" value="F:transmembrane transporter activity"/>
    <property type="evidence" value="ECO:0007669"/>
    <property type="project" value="InterPro"/>
</dbReference>
<proteinExistence type="predicted"/>
<name>A0A856MFI9_9CYAN</name>
<gene>
    <name evidence="6" type="ORF">DP114_17290</name>
</gene>
<evidence type="ECO:0000256" key="2">
    <source>
        <dbReference type="ARBA" id="ARBA00022692"/>
    </source>
</evidence>
<evidence type="ECO:0000256" key="5">
    <source>
        <dbReference type="SAM" id="Phobius"/>
    </source>
</evidence>
<keyword evidence="2 5" id="KW-0812">Transmembrane</keyword>
<comment type="subcellular location">
    <subcellularLocation>
        <location evidence="1">Membrane</location>
        <topology evidence="1">Multi-pass membrane protein</topology>
    </subcellularLocation>
</comment>
<feature type="transmembrane region" description="Helical" evidence="5">
    <location>
        <begin position="291"/>
        <end position="314"/>
    </location>
</feature>
<dbReference type="InterPro" id="IPR002293">
    <property type="entry name" value="AA/rel_permease1"/>
</dbReference>
<dbReference type="Proteomes" id="UP000503129">
    <property type="component" value="Chromosome"/>
</dbReference>
<dbReference type="EMBL" id="CP030118">
    <property type="protein sequence ID" value="QDL09422.1"/>
    <property type="molecule type" value="Genomic_DNA"/>
</dbReference>
<feature type="transmembrane region" description="Helical" evidence="5">
    <location>
        <begin position="171"/>
        <end position="192"/>
    </location>
</feature>
<evidence type="ECO:0000313" key="7">
    <source>
        <dbReference type="Proteomes" id="UP000503129"/>
    </source>
</evidence>
<keyword evidence="4 5" id="KW-0472">Membrane</keyword>
<feature type="transmembrane region" description="Helical" evidence="5">
    <location>
        <begin position="212"/>
        <end position="231"/>
    </location>
</feature>
<feature type="transmembrane region" description="Helical" evidence="5">
    <location>
        <begin position="431"/>
        <end position="450"/>
    </location>
</feature>
<dbReference type="PANTHER" id="PTHR47704">
    <property type="entry name" value="POTASSIUM TRANSPORTER KIMA"/>
    <property type="match status" value="1"/>
</dbReference>
<dbReference type="Pfam" id="PF13520">
    <property type="entry name" value="AA_permease_2"/>
    <property type="match status" value="1"/>
</dbReference>
<feature type="transmembrane region" description="Helical" evidence="5">
    <location>
        <begin position="371"/>
        <end position="391"/>
    </location>
</feature>
<keyword evidence="3 5" id="KW-1133">Transmembrane helix</keyword>
<evidence type="ECO:0000313" key="6">
    <source>
        <dbReference type="EMBL" id="QDL09422.1"/>
    </source>
</evidence>
<dbReference type="KEGG" id="bsen:DP114_17290"/>
<accession>A0A856MFI9</accession>
<sequence length="611" mass="66448">MSLYPQIKQFLLGKTLPTSAHAEERLSNAAALAVLSSDALSSVAYATEEILLVLVAAGSSALGLSLPIAIAIIILLAIVVLSYRQTIRAYPKGGGSYIVARENLGIYPGLVAGGSLMIDYILTVTVSISAGTAALTSAFPVLEPFTVSLCLIFIFLLTLANLRGVKESGRIFMIPTYAFIVSIFVLIALGLFQQATGLVPTQYPDIPVKEGLSLFFILRAFSAGCTALTGVEAISDGVLAFKEPEWKNACLTLLYLGVILGFMFVGITYVANAYHVVPEEGQTVVSQLGRVILGTGPLYIFVQVVTLLVLLLAANTSYADFPRLCYFLARDGFLPRQLSLLGDRLVYSNGIILLSVCAAILVIIFKGNVNAVIPLYAVGVFTSFTLSQAGMVRRWFHERTPGWLPSALMNGLGAIATAVVLGVIISTKFMGGAWLVVVAIPVLVSIFLAIHRHYQYVTERLSIQGLPPRGYIPRPKPEVVTHPAVVVVGQLNRGTVEALDYARTIADEIVAIHVDLGSTEGDKLQEEWRQLEADIPLVIIESPYRSVISPIVEFVGEFEDRYQDTYTTVIIPAFVTRNWWEGLLHNQTTLFLKNALRAQKSRVVTTVRYYL</sequence>
<feature type="transmembrane region" description="Helical" evidence="5">
    <location>
        <begin position="345"/>
        <end position="365"/>
    </location>
</feature>
<evidence type="ECO:0000256" key="1">
    <source>
        <dbReference type="ARBA" id="ARBA00004141"/>
    </source>
</evidence>
<evidence type="ECO:0000256" key="4">
    <source>
        <dbReference type="ARBA" id="ARBA00023136"/>
    </source>
</evidence>
<keyword evidence="7" id="KW-1185">Reference proteome</keyword>
<feature type="transmembrane region" description="Helical" evidence="5">
    <location>
        <begin position="252"/>
        <end position="271"/>
    </location>
</feature>